<proteinExistence type="predicted"/>
<name>A0A0D2ZRH0_BRAOL</name>
<keyword evidence="3" id="KW-1185">Reference proteome</keyword>
<dbReference type="HOGENOM" id="CLU_2797508_0_0_1"/>
<dbReference type="EnsemblPlants" id="Bo00837s030.1">
    <property type="protein sequence ID" value="Bo00837s030.1"/>
    <property type="gene ID" value="Bo00837s030"/>
</dbReference>
<dbReference type="OMA" id="CRAMACG"/>
<accession>A0A0D2ZRH0</accession>
<dbReference type="AlphaFoldDB" id="A0A0D2ZRH0"/>
<evidence type="ECO:0000313" key="3">
    <source>
        <dbReference type="Proteomes" id="UP000032141"/>
    </source>
</evidence>
<evidence type="ECO:0008006" key="4">
    <source>
        <dbReference type="Google" id="ProtNLM"/>
    </source>
</evidence>
<feature type="signal peptide" evidence="1">
    <location>
        <begin position="1"/>
        <end position="26"/>
    </location>
</feature>
<reference evidence="2" key="2">
    <citation type="submission" date="2015-06" db="UniProtKB">
        <authorList>
            <consortium name="EnsemblPlants"/>
        </authorList>
    </citation>
    <scope>IDENTIFICATION</scope>
</reference>
<evidence type="ECO:0000313" key="2">
    <source>
        <dbReference type="EnsemblPlants" id="Bo00837s030.1"/>
    </source>
</evidence>
<feature type="chain" id="PRO_5002268010" description="Secreted protein" evidence="1">
    <location>
        <begin position="27"/>
        <end position="68"/>
    </location>
</feature>
<dbReference type="Gramene" id="Bo00837s030.1">
    <property type="protein sequence ID" value="Bo00837s030.1"/>
    <property type="gene ID" value="Bo00837s030"/>
</dbReference>
<keyword evidence="1" id="KW-0732">Signal</keyword>
<organism evidence="2 3">
    <name type="scientific">Brassica oleracea var. oleracea</name>
    <dbReference type="NCBI Taxonomy" id="109376"/>
    <lineage>
        <taxon>Eukaryota</taxon>
        <taxon>Viridiplantae</taxon>
        <taxon>Streptophyta</taxon>
        <taxon>Embryophyta</taxon>
        <taxon>Tracheophyta</taxon>
        <taxon>Spermatophyta</taxon>
        <taxon>Magnoliopsida</taxon>
        <taxon>eudicotyledons</taxon>
        <taxon>Gunneridae</taxon>
        <taxon>Pentapetalae</taxon>
        <taxon>rosids</taxon>
        <taxon>malvids</taxon>
        <taxon>Brassicales</taxon>
        <taxon>Brassicaceae</taxon>
        <taxon>Brassiceae</taxon>
        <taxon>Brassica</taxon>
    </lineage>
</organism>
<sequence length="68" mass="7224">MIWGCLLSTIAMVWWCLLTLAAWCRAMACGDLGSSPFFPNKCSVVSSGCAWPCVLMSGRVGFCSGGLL</sequence>
<dbReference type="Proteomes" id="UP000032141">
    <property type="component" value="Unassembled WGS sequence"/>
</dbReference>
<reference evidence="2" key="1">
    <citation type="journal article" date="2014" name="Genome Biol.">
        <title>Transcriptome and methylome profiling reveals relics of genome dominance in the mesopolyploid Brassica oleracea.</title>
        <authorList>
            <person name="Parkin I.A."/>
            <person name="Koh C."/>
            <person name="Tang H."/>
            <person name="Robinson S.J."/>
            <person name="Kagale S."/>
            <person name="Clarke W.E."/>
            <person name="Town C.D."/>
            <person name="Nixon J."/>
            <person name="Krishnakumar V."/>
            <person name="Bidwell S.L."/>
            <person name="Denoeud F."/>
            <person name="Belcram H."/>
            <person name="Links M.G."/>
            <person name="Just J."/>
            <person name="Clarke C."/>
            <person name="Bender T."/>
            <person name="Huebert T."/>
            <person name="Mason A.S."/>
            <person name="Pires J.C."/>
            <person name="Barker G."/>
            <person name="Moore J."/>
            <person name="Walley P.G."/>
            <person name="Manoli S."/>
            <person name="Batley J."/>
            <person name="Edwards D."/>
            <person name="Nelson M.N."/>
            <person name="Wang X."/>
            <person name="Paterson A.H."/>
            <person name="King G."/>
            <person name="Bancroft I."/>
            <person name="Chalhoub B."/>
            <person name="Sharpe A.G."/>
        </authorList>
    </citation>
    <scope>NUCLEOTIDE SEQUENCE [LARGE SCALE GENOMIC DNA]</scope>
    <source>
        <strain evidence="2">cv. TO1000</strain>
    </source>
</reference>
<protein>
    <recommendedName>
        <fullName evidence="4">Secreted protein</fullName>
    </recommendedName>
</protein>
<evidence type="ECO:0000256" key="1">
    <source>
        <dbReference type="SAM" id="SignalP"/>
    </source>
</evidence>